<comment type="caution">
    <text evidence="2">The sequence shown here is derived from an EMBL/GenBank/DDBJ whole genome shotgun (WGS) entry which is preliminary data.</text>
</comment>
<keyword evidence="4" id="KW-1185">Reference proteome</keyword>
<protein>
    <submittedName>
        <fullName evidence="3">Hypothetical_protein</fullName>
    </submittedName>
</protein>
<name>A0AA86TCA0_9EUKA</name>
<proteinExistence type="predicted"/>
<dbReference type="EMBL" id="CATOUU010000038">
    <property type="protein sequence ID" value="CAI9913870.1"/>
    <property type="molecule type" value="Genomic_DNA"/>
</dbReference>
<keyword evidence="1" id="KW-0472">Membrane</keyword>
<reference evidence="3 4" key="2">
    <citation type="submission" date="2024-07" db="EMBL/GenBank/DDBJ databases">
        <authorList>
            <person name="Akdeniz Z."/>
        </authorList>
    </citation>
    <scope>NUCLEOTIDE SEQUENCE [LARGE SCALE GENOMIC DNA]</scope>
</reference>
<feature type="transmembrane region" description="Helical" evidence="1">
    <location>
        <begin position="168"/>
        <end position="185"/>
    </location>
</feature>
<evidence type="ECO:0000313" key="4">
    <source>
        <dbReference type="Proteomes" id="UP001642409"/>
    </source>
</evidence>
<sequence>MNTNVQNIIPYQSIFSYHIEHMASDNFYTYAAKRLYYFHYQSGAFTSFRQTRCMAECCTECLYQKSILLYQNWPWTRILYSLFTEFDLALRSRHTASSNESARLFCFPLVKWFCKTHDIYFAQYITIWANLVYLCLCINRRVLIKNQRFTITSSTVLIMYNTKNVPKYFYIFVQYFIGGIYGVQLN</sequence>
<evidence type="ECO:0000313" key="3">
    <source>
        <dbReference type="EMBL" id="CAL6091609.1"/>
    </source>
</evidence>
<accession>A0AA86TCA0</accession>
<dbReference type="Proteomes" id="UP001642409">
    <property type="component" value="Unassembled WGS sequence"/>
</dbReference>
<gene>
    <name evidence="2" type="ORF">HINF_LOCUS1515</name>
    <name evidence="3" type="ORF">HINF_LOCUS65868</name>
</gene>
<keyword evidence="1" id="KW-1133">Transmembrane helix</keyword>
<reference evidence="2" key="1">
    <citation type="submission" date="2023-06" db="EMBL/GenBank/DDBJ databases">
        <authorList>
            <person name="Kurt Z."/>
        </authorList>
    </citation>
    <scope>NUCLEOTIDE SEQUENCE</scope>
</reference>
<feature type="transmembrane region" description="Helical" evidence="1">
    <location>
        <begin position="119"/>
        <end position="138"/>
    </location>
</feature>
<evidence type="ECO:0000313" key="2">
    <source>
        <dbReference type="EMBL" id="CAI9913870.1"/>
    </source>
</evidence>
<dbReference type="EMBL" id="CAXDID020000437">
    <property type="protein sequence ID" value="CAL6091609.1"/>
    <property type="molecule type" value="Genomic_DNA"/>
</dbReference>
<organism evidence="2">
    <name type="scientific">Hexamita inflata</name>
    <dbReference type="NCBI Taxonomy" id="28002"/>
    <lineage>
        <taxon>Eukaryota</taxon>
        <taxon>Metamonada</taxon>
        <taxon>Diplomonadida</taxon>
        <taxon>Hexamitidae</taxon>
        <taxon>Hexamitinae</taxon>
        <taxon>Hexamita</taxon>
    </lineage>
</organism>
<dbReference type="AlphaFoldDB" id="A0AA86TCA0"/>
<evidence type="ECO:0000256" key="1">
    <source>
        <dbReference type="SAM" id="Phobius"/>
    </source>
</evidence>
<keyword evidence="1" id="KW-0812">Transmembrane</keyword>